<dbReference type="SUPFAM" id="SSF52540">
    <property type="entry name" value="P-loop containing nucleoside triphosphate hydrolases"/>
    <property type="match status" value="1"/>
</dbReference>
<sequence>MAYAAVRSLNQTLRQIIYEEESFTLSDQREQITRLNEKVSEIQLFLAKSFQNSSEEAKLLEIKIRDMAYHAEDVIEVWQIGLQKRSDSRMEEDVITEMDTTIKDLHEVITKMDSIMEEMEEIKGGSGEQNLPENWSYFPSRSAPGGQTNMVGLTEDLMQIKHRLCNVQISARQTVPIVGMGGIGKTTLAMNVYNDPIIADHFYICAWVTISQQYRITEILLNLLDDIGVLTDKIRKEGDEQLKERIYKSLKWQRYLIVMDDVWSTNAWSDLQMLFPNDNNGSRILLTTRLTHVADCASSTNPHHLMRFLTEEESWNLLCQNIFREENCPPELVDVGRNISKNCQGLPLLIVVVAGLLAKENKSLDYWEYFAVNLSSIIAEKNDHCLEILTLSYNNLPPHLKPCFLYMGVFPENYEISVSKLIKLWVAEDFVYSDKVAENHLMKLIGRNLILVGQKGSVNGKIKTCRMHDLFRELCVRIAYEDNFLYVKSRHPRFLPAEASFKRRLSIHDDASYSGSEEDVTMQSMDFVRSFIYNGGDETQLHSYYYFGCRLLRVLDMVGVELSRFPEEILQLVRLRYIAIACHAMIPASITVLRCLHTLIVEDPTGIASELPIEIWNMRQLMHLKFSRVLLPAPPRVIFGLIRTLSVLDSLDYDISSITPFLQKLGIHYNSESSHSLNHFAHLEKLETLKILFDSPANSTFINIALPSSLKKITLERGRIDWEYMRIFGSLPNLEVLKLREYAFQGKEWISNEGEFLQLKFLLIWETDLKHWRANDTHFPRLEHLILRNCSNLVEIPSDIGEILTLETIEIDYSSPSAVDSAKKILEDQRSQGNDDLKVFVHPTKTKVYPLKFGIQQDESGHAEIDRLEANVKSGSSSNSNDILSWFG</sequence>
<evidence type="ECO:0000256" key="8">
    <source>
        <dbReference type="ARBA" id="ARBA00022741"/>
    </source>
</evidence>
<dbReference type="InterPro" id="IPR002182">
    <property type="entry name" value="NB-ARC"/>
</dbReference>
<protein>
    <submittedName>
        <fullName evidence="14">Late blight resistance homolog R1A-3 isoform X1</fullName>
    </submittedName>
</protein>
<dbReference type="FunFam" id="3.40.50.300:FF:001091">
    <property type="entry name" value="Probable disease resistance protein At1g61300"/>
    <property type="match status" value="1"/>
</dbReference>
<dbReference type="InterPro" id="IPR038005">
    <property type="entry name" value="RX-like_CC"/>
</dbReference>
<dbReference type="GO" id="GO:0009626">
    <property type="term" value="P:plant-type hypersensitive response"/>
    <property type="evidence" value="ECO:0007669"/>
    <property type="project" value="UniProtKB-KW"/>
</dbReference>
<feature type="domain" description="Disease resistance R13L4/SHOC-2-like LRR" evidence="13">
    <location>
        <begin position="528"/>
        <end position="666"/>
    </location>
</feature>
<dbReference type="Gramene" id="OE9A039440T2">
    <property type="protein sequence ID" value="OE9A039440C2"/>
    <property type="gene ID" value="OE9A039440"/>
</dbReference>
<comment type="similarity">
    <text evidence="3">Belongs to the disease resistance NB-LRR family.</text>
</comment>
<keyword evidence="4" id="KW-0963">Cytoplasm</keyword>
<dbReference type="Gene3D" id="3.40.50.300">
    <property type="entry name" value="P-loop containing nucleotide triphosphate hydrolases"/>
    <property type="match status" value="1"/>
</dbReference>
<name>A0A8S0UMJ4_OLEEU</name>
<feature type="domain" description="Disease resistance protein winged helix" evidence="12">
    <location>
        <begin position="409"/>
        <end position="474"/>
    </location>
</feature>
<dbReference type="EMBL" id="CACTIH010009035">
    <property type="protein sequence ID" value="CAA3020109.1"/>
    <property type="molecule type" value="Genomic_DNA"/>
</dbReference>
<dbReference type="PANTHER" id="PTHR23155:SF1152">
    <property type="entry name" value="AAA+ ATPASE DOMAIN-CONTAINING PROTEIN"/>
    <property type="match status" value="1"/>
</dbReference>
<evidence type="ECO:0000256" key="4">
    <source>
        <dbReference type="ARBA" id="ARBA00022490"/>
    </source>
</evidence>
<dbReference type="Gene3D" id="1.10.10.10">
    <property type="entry name" value="Winged helix-like DNA-binding domain superfamily/Winged helix DNA-binding domain"/>
    <property type="match status" value="1"/>
</dbReference>
<dbReference type="Gene3D" id="3.80.10.10">
    <property type="entry name" value="Ribonuclease Inhibitor"/>
    <property type="match status" value="1"/>
</dbReference>
<evidence type="ECO:0000256" key="3">
    <source>
        <dbReference type="ARBA" id="ARBA00008894"/>
    </source>
</evidence>
<dbReference type="AlphaFoldDB" id="A0A8S0UMJ4"/>
<evidence type="ECO:0000313" key="15">
    <source>
        <dbReference type="Proteomes" id="UP000594638"/>
    </source>
</evidence>
<dbReference type="Pfam" id="PF23559">
    <property type="entry name" value="WHD_DRP"/>
    <property type="match status" value="1"/>
</dbReference>
<dbReference type="GO" id="GO:0051607">
    <property type="term" value="P:defense response to virus"/>
    <property type="evidence" value="ECO:0007669"/>
    <property type="project" value="UniProtKB-ARBA"/>
</dbReference>
<comment type="function">
    <text evidence="1">Confers resistance to late blight (Phytophthora infestans) races carrying the avirulence gene Avr1. Resistance proteins guard the plant against pathogens that contain an appropriate avirulence protein via an indirect interaction with this avirulence protein. That triggers a defense system including the hypersensitive response, which restricts the pathogen growth.</text>
</comment>
<dbReference type="PRINTS" id="PR00364">
    <property type="entry name" value="DISEASERSIST"/>
</dbReference>
<keyword evidence="5" id="KW-0433">Leucine-rich repeat</keyword>
<feature type="domain" description="NB-ARC" evidence="11">
    <location>
        <begin position="157"/>
        <end position="326"/>
    </location>
</feature>
<reference evidence="14 15" key="1">
    <citation type="submission" date="2019-12" db="EMBL/GenBank/DDBJ databases">
        <authorList>
            <person name="Alioto T."/>
            <person name="Alioto T."/>
            <person name="Gomez Garrido J."/>
        </authorList>
    </citation>
    <scope>NUCLEOTIDE SEQUENCE [LARGE SCALE GENOMIC DNA]</scope>
</reference>
<accession>A0A8S0UMJ4</accession>
<keyword evidence="7" id="KW-0677">Repeat</keyword>
<dbReference type="FunFam" id="1.10.10.10:FF:000322">
    <property type="entry name" value="Probable disease resistance protein At1g63360"/>
    <property type="match status" value="1"/>
</dbReference>
<dbReference type="InterPro" id="IPR032675">
    <property type="entry name" value="LRR_dom_sf"/>
</dbReference>
<evidence type="ECO:0000256" key="1">
    <source>
        <dbReference type="ARBA" id="ARBA00002074"/>
    </source>
</evidence>
<keyword evidence="8" id="KW-0547">Nucleotide-binding</keyword>
<dbReference type="OrthoDB" id="1658288at2759"/>
<keyword evidence="15" id="KW-1185">Reference proteome</keyword>
<dbReference type="Pfam" id="PF23598">
    <property type="entry name" value="LRR_14"/>
    <property type="match status" value="1"/>
</dbReference>
<keyword evidence="9" id="KW-0611">Plant defense</keyword>
<dbReference type="Gene3D" id="1.20.5.4130">
    <property type="match status" value="1"/>
</dbReference>
<dbReference type="GO" id="GO:0043531">
    <property type="term" value="F:ADP binding"/>
    <property type="evidence" value="ECO:0007669"/>
    <property type="project" value="InterPro"/>
</dbReference>
<comment type="subcellular location">
    <subcellularLocation>
        <location evidence="2">Cytoplasm</location>
    </subcellularLocation>
</comment>
<dbReference type="InterPro" id="IPR044974">
    <property type="entry name" value="Disease_R_plants"/>
</dbReference>
<evidence type="ECO:0000256" key="9">
    <source>
        <dbReference type="ARBA" id="ARBA00022821"/>
    </source>
</evidence>
<dbReference type="InterPro" id="IPR027417">
    <property type="entry name" value="P-loop_NTPase"/>
</dbReference>
<dbReference type="Gene3D" id="1.10.8.430">
    <property type="entry name" value="Helical domain of apoptotic protease-activating factors"/>
    <property type="match status" value="1"/>
</dbReference>
<dbReference type="Pfam" id="PF00931">
    <property type="entry name" value="NB-ARC"/>
    <property type="match status" value="1"/>
</dbReference>
<dbReference type="PANTHER" id="PTHR23155">
    <property type="entry name" value="DISEASE RESISTANCE PROTEIN RP"/>
    <property type="match status" value="1"/>
</dbReference>
<evidence type="ECO:0000313" key="14">
    <source>
        <dbReference type="EMBL" id="CAA3020109.1"/>
    </source>
</evidence>
<organism evidence="14 15">
    <name type="scientific">Olea europaea subsp. europaea</name>
    <dbReference type="NCBI Taxonomy" id="158383"/>
    <lineage>
        <taxon>Eukaryota</taxon>
        <taxon>Viridiplantae</taxon>
        <taxon>Streptophyta</taxon>
        <taxon>Embryophyta</taxon>
        <taxon>Tracheophyta</taxon>
        <taxon>Spermatophyta</taxon>
        <taxon>Magnoliopsida</taxon>
        <taxon>eudicotyledons</taxon>
        <taxon>Gunneridae</taxon>
        <taxon>Pentapetalae</taxon>
        <taxon>asterids</taxon>
        <taxon>lamiids</taxon>
        <taxon>Lamiales</taxon>
        <taxon>Oleaceae</taxon>
        <taxon>Oleeae</taxon>
        <taxon>Olea</taxon>
    </lineage>
</organism>
<evidence type="ECO:0000256" key="7">
    <source>
        <dbReference type="ARBA" id="ARBA00022737"/>
    </source>
</evidence>
<dbReference type="CDD" id="cd14798">
    <property type="entry name" value="RX-CC_like"/>
    <property type="match status" value="1"/>
</dbReference>
<dbReference type="GO" id="GO:0005524">
    <property type="term" value="F:ATP binding"/>
    <property type="evidence" value="ECO:0007669"/>
    <property type="project" value="UniProtKB-KW"/>
</dbReference>
<dbReference type="SUPFAM" id="SSF52058">
    <property type="entry name" value="L domain-like"/>
    <property type="match status" value="1"/>
</dbReference>
<dbReference type="GO" id="GO:0005737">
    <property type="term" value="C:cytoplasm"/>
    <property type="evidence" value="ECO:0007669"/>
    <property type="project" value="UniProtKB-SubCell"/>
</dbReference>
<evidence type="ECO:0000259" key="13">
    <source>
        <dbReference type="Pfam" id="PF23598"/>
    </source>
</evidence>
<evidence type="ECO:0000256" key="2">
    <source>
        <dbReference type="ARBA" id="ARBA00004496"/>
    </source>
</evidence>
<keyword evidence="10" id="KW-0067">ATP-binding</keyword>
<dbReference type="InterPro" id="IPR036388">
    <property type="entry name" value="WH-like_DNA-bd_sf"/>
</dbReference>
<evidence type="ECO:0000259" key="11">
    <source>
        <dbReference type="Pfam" id="PF00931"/>
    </source>
</evidence>
<dbReference type="Proteomes" id="UP000594638">
    <property type="component" value="Unassembled WGS sequence"/>
</dbReference>
<comment type="caution">
    <text evidence="14">The sequence shown here is derived from an EMBL/GenBank/DDBJ whole genome shotgun (WGS) entry which is preliminary data.</text>
</comment>
<evidence type="ECO:0000256" key="6">
    <source>
        <dbReference type="ARBA" id="ARBA00022667"/>
    </source>
</evidence>
<dbReference type="InterPro" id="IPR042197">
    <property type="entry name" value="Apaf_helical"/>
</dbReference>
<evidence type="ECO:0000256" key="5">
    <source>
        <dbReference type="ARBA" id="ARBA00022614"/>
    </source>
</evidence>
<evidence type="ECO:0000256" key="10">
    <source>
        <dbReference type="ARBA" id="ARBA00022840"/>
    </source>
</evidence>
<dbReference type="Gramene" id="OE9A039440T1">
    <property type="protein sequence ID" value="OE9A039440C1"/>
    <property type="gene ID" value="OE9A039440"/>
</dbReference>
<evidence type="ECO:0000259" key="12">
    <source>
        <dbReference type="Pfam" id="PF23559"/>
    </source>
</evidence>
<keyword evidence="6" id="KW-0381">Hypersensitive response</keyword>
<dbReference type="InterPro" id="IPR058922">
    <property type="entry name" value="WHD_DRP"/>
</dbReference>
<dbReference type="InterPro" id="IPR055414">
    <property type="entry name" value="LRR_R13L4/SHOC2-like"/>
</dbReference>
<proteinExistence type="inferred from homology"/>
<gene>
    <name evidence="14" type="ORF">OLEA9_A039440</name>
</gene>